<keyword evidence="2" id="KW-1185">Reference proteome</keyword>
<evidence type="ECO:0000313" key="2">
    <source>
        <dbReference type="Proteomes" id="UP000617340"/>
    </source>
</evidence>
<evidence type="ECO:0000313" key="1">
    <source>
        <dbReference type="EMBL" id="KAF7393982.1"/>
    </source>
</evidence>
<gene>
    <name evidence="1" type="ORF">HZH68_010801</name>
</gene>
<reference evidence="1" key="1">
    <citation type="journal article" date="2020" name="G3 (Bethesda)">
        <title>High-Quality Assemblies for Three Invasive Social Wasps from the &lt;i&gt;Vespula&lt;/i&gt; Genus.</title>
        <authorList>
            <person name="Harrop T.W.R."/>
            <person name="Guhlin J."/>
            <person name="McLaughlin G.M."/>
            <person name="Permina E."/>
            <person name="Stockwell P."/>
            <person name="Gilligan J."/>
            <person name="Le Lec M.F."/>
            <person name="Gruber M.A.M."/>
            <person name="Quinn O."/>
            <person name="Lovegrove M."/>
            <person name="Duncan E.J."/>
            <person name="Remnant E.J."/>
            <person name="Van Eeckhoven J."/>
            <person name="Graham B."/>
            <person name="Knapp R.A."/>
            <person name="Langford K.W."/>
            <person name="Kronenberg Z."/>
            <person name="Press M.O."/>
            <person name="Eacker S.M."/>
            <person name="Wilson-Rankin E.E."/>
            <person name="Purcell J."/>
            <person name="Lester P.J."/>
            <person name="Dearden P.K."/>
        </authorList>
    </citation>
    <scope>NUCLEOTIDE SEQUENCE</scope>
    <source>
        <strain evidence="1">Linc-1</strain>
    </source>
</reference>
<name>A0A834JTC2_VESGE</name>
<proteinExistence type="predicted"/>
<organism evidence="1 2">
    <name type="scientific">Vespula germanica</name>
    <name type="common">German yellow jacket</name>
    <name type="synonym">Paravespula germanica</name>
    <dbReference type="NCBI Taxonomy" id="30212"/>
    <lineage>
        <taxon>Eukaryota</taxon>
        <taxon>Metazoa</taxon>
        <taxon>Ecdysozoa</taxon>
        <taxon>Arthropoda</taxon>
        <taxon>Hexapoda</taxon>
        <taxon>Insecta</taxon>
        <taxon>Pterygota</taxon>
        <taxon>Neoptera</taxon>
        <taxon>Endopterygota</taxon>
        <taxon>Hymenoptera</taxon>
        <taxon>Apocrita</taxon>
        <taxon>Aculeata</taxon>
        <taxon>Vespoidea</taxon>
        <taxon>Vespidae</taxon>
        <taxon>Vespinae</taxon>
        <taxon>Vespula</taxon>
    </lineage>
</organism>
<comment type="caution">
    <text evidence="1">The sequence shown here is derived from an EMBL/GenBank/DDBJ whole genome shotgun (WGS) entry which is preliminary data.</text>
</comment>
<dbReference type="EMBL" id="JACSDZ010000010">
    <property type="protein sequence ID" value="KAF7393982.1"/>
    <property type="molecule type" value="Genomic_DNA"/>
</dbReference>
<sequence length="70" mass="7819">MATSSRIGQEKHFLPRVLASRRCGSSNSRITPAADSHSKRASIRVVSSMIADRIRKWDIGLKGERIDKLL</sequence>
<dbReference type="AlphaFoldDB" id="A0A834JTC2"/>
<accession>A0A834JTC2</accession>
<dbReference type="Proteomes" id="UP000617340">
    <property type="component" value="Unassembled WGS sequence"/>
</dbReference>
<protein>
    <submittedName>
        <fullName evidence="1">Uncharacterized protein</fullName>
    </submittedName>
</protein>